<dbReference type="PIRSF" id="PIRSF000350">
    <property type="entry name" value="Mercury_reductase_MerA"/>
    <property type="match status" value="1"/>
</dbReference>
<dbReference type="PANTHER" id="PTHR43014:SF5">
    <property type="entry name" value="GLUTATHIONE REDUCTASE (NADPH)"/>
    <property type="match status" value="1"/>
</dbReference>
<dbReference type="InterPro" id="IPR001100">
    <property type="entry name" value="Pyr_nuc-diS_OxRdtase"/>
</dbReference>
<evidence type="ECO:0000256" key="3">
    <source>
        <dbReference type="ARBA" id="ARBA00022827"/>
    </source>
</evidence>
<gene>
    <name evidence="8" type="ORF">IV67_GL000320</name>
</gene>
<comment type="cofactor">
    <cofactor evidence="4">
        <name>FAD</name>
        <dbReference type="ChEBI" id="CHEBI:57692"/>
    </cofactor>
    <text evidence="4">Binds 1 FAD per subunit.</text>
</comment>
<dbReference type="GO" id="GO:0000166">
    <property type="term" value="F:nucleotide binding"/>
    <property type="evidence" value="ECO:0007669"/>
    <property type="project" value="UniProtKB-KW"/>
</dbReference>
<comment type="similarity">
    <text evidence="1">Belongs to the class-I pyridine nucleotide-disulfide oxidoreductase family.</text>
</comment>
<feature type="binding site" evidence="4">
    <location>
        <position position="258"/>
    </location>
    <ligand>
        <name>NAD(+)</name>
        <dbReference type="ChEBI" id="CHEBI:57540"/>
    </ligand>
</feature>
<dbReference type="InterPro" id="IPR036188">
    <property type="entry name" value="FAD/NAD-bd_sf"/>
</dbReference>
<keyword evidence="9" id="KW-1185">Reference proteome</keyword>
<dbReference type="GO" id="GO:0016491">
    <property type="term" value="F:oxidoreductase activity"/>
    <property type="evidence" value="ECO:0007669"/>
    <property type="project" value="InterPro"/>
</dbReference>
<dbReference type="Pfam" id="PF02852">
    <property type="entry name" value="Pyr_redox_dim"/>
    <property type="match status" value="1"/>
</dbReference>
<dbReference type="STRING" id="1620.IV67_GL000320"/>
<reference evidence="8 9" key="1">
    <citation type="journal article" date="2015" name="Genome Announc.">
        <title>Expanding the biotechnology potential of lactobacilli through comparative genomics of 213 strains and associated genera.</title>
        <authorList>
            <person name="Sun Z."/>
            <person name="Harris H.M."/>
            <person name="McCann A."/>
            <person name="Guo C."/>
            <person name="Argimon S."/>
            <person name="Zhang W."/>
            <person name="Yang X."/>
            <person name="Jeffery I.B."/>
            <person name="Cooney J.C."/>
            <person name="Kagawa T.F."/>
            <person name="Liu W."/>
            <person name="Song Y."/>
            <person name="Salvetti E."/>
            <person name="Wrobel A."/>
            <person name="Rasinkangas P."/>
            <person name="Parkhill J."/>
            <person name="Rea M.C."/>
            <person name="O'Sullivan O."/>
            <person name="Ritari J."/>
            <person name="Douillard F.P."/>
            <person name="Paul Ross R."/>
            <person name="Yang R."/>
            <person name="Briner A.E."/>
            <person name="Felis G.E."/>
            <person name="de Vos W.M."/>
            <person name="Barrangou R."/>
            <person name="Klaenhammer T.R."/>
            <person name="Caufield P.W."/>
            <person name="Cui Y."/>
            <person name="Zhang H."/>
            <person name="O'Toole P.W."/>
        </authorList>
    </citation>
    <scope>NUCLEOTIDE SEQUENCE [LARGE SCALE GENOMIC DNA]</scope>
    <source>
        <strain evidence="8 9">DSM 20014</strain>
    </source>
</reference>
<dbReference type="InterPro" id="IPR016156">
    <property type="entry name" value="FAD/NAD-linked_Rdtase_dimer_sf"/>
</dbReference>
<proteinExistence type="inferred from homology"/>
<keyword evidence="2" id="KW-0285">Flavoprotein</keyword>
<feature type="domain" description="Pyridine nucleotide-disulphide oxidoreductase dimerisation" evidence="6">
    <location>
        <begin position="335"/>
        <end position="436"/>
    </location>
</feature>
<dbReference type="Proteomes" id="UP000051673">
    <property type="component" value="Unassembled WGS sequence"/>
</dbReference>
<dbReference type="EMBL" id="JQCD01000024">
    <property type="protein sequence ID" value="KRN76811.1"/>
    <property type="molecule type" value="Genomic_DNA"/>
</dbReference>
<keyword evidence="3 4" id="KW-0274">FAD</keyword>
<dbReference type="PATRIC" id="fig|1620.3.peg.325"/>
<dbReference type="SUPFAM" id="SSF55424">
    <property type="entry name" value="FAD/NAD-linked reductases, dimerisation (C-terminal) domain"/>
    <property type="match status" value="1"/>
</dbReference>
<dbReference type="AlphaFoldDB" id="A0A0R2JHN3"/>
<keyword evidence="4" id="KW-0547">Nucleotide-binding</keyword>
<evidence type="ECO:0000256" key="2">
    <source>
        <dbReference type="ARBA" id="ARBA00022630"/>
    </source>
</evidence>
<organism evidence="8 9">
    <name type="scientific">Weissella minor</name>
    <dbReference type="NCBI Taxonomy" id="1620"/>
    <lineage>
        <taxon>Bacteria</taxon>
        <taxon>Bacillati</taxon>
        <taxon>Bacillota</taxon>
        <taxon>Bacilli</taxon>
        <taxon>Lactobacillales</taxon>
        <taxon>Lactobacillaceae</taxon>
        <taxon>Weissella</taxon>
    </lineage>
</organism>
<dbReference type="InterPro" id="IPR004099">
    <property type="entry name" value="Pyr_nucl-diS_OxRdtase_dimer"/>
</dbReference>
<dbReference type="RefSeq" id="WP_057787527.1">
    <property type="nucleotide sequence ID" value="NZ_JQCD01000024.1"/>
</dbReference>
<keyword evidence="4" id="KW-0520">NAD</keyword>
<evidence type="ECO:0000259" key="7">
    <source>
        <dbReference type="Pfam" id="PF07992"/>
    </source>
</evidence>
<dbReference type="InterPro" id="IPR023753">
    <property type="entry name" value="FAD/NAD-binding_dom"/>
</dbReference>
<evidence type="ECO:0000256" key="5">
    <source>
        <dbReference type="PIRSR" id="PIRSR000350-4"/>
    </source>
</evidence>
<dbReference type="PRINTS" id="PR00368">
    <property type="entry name" value="FADPNR"/>
</dbReference>
<comment type="caution">
    <text evidence="8">The sequence shown here is derived from an EMBL/GenBank/DDBJ whole genome shotgun (WGS) entry which is preliminary data.</text>
</comment>
<evidence type="ECO:0000313" key="8">
    <source>
        <dbReference type="EMBL" id="KRN76811.1"/>
    </source>
</evidence>
<feature type="binding site" evidence="4">
    <location>
        <position position="298"/>
    </location>
    <ligand>
        <name>FAD</name>
        <dbReference type="ChEBI" id="CHEBI:57692"/>
    </ligand>
</feature>
<evidence type="ECO:0000256" key="4">
    <source>
        <dbReference type="PIRSR" id="PIRSR000350-3"/>
    </source>
</evidence>
<feature type="binding site" evidence="4">
    <location>
        <position position="113"/>
    </location>
    <ligand>
        <name>FAD</name>
        <dbReference type="ChEBI" id="CHEBI:57692"/>
    </ligand>
</feature>
<evidence type="ECO:0000313" key="9">
    <source>
        <dbReference type="Proteomes" id="UP000051673"/>
    </source>
</evidence>
<protein>
    <submittedName>
        <fullName evidence="8">Glutathione reductase</fullName>
    </submittedName>
</protein>
<evidence type="ECO:0000259" key="6">
    <source>
        <dbReference type="Pfam" id="PF02852"/>
    </source>
</evidence>
<accession>A0A0R2JHN3</accession>
<sequence>MTAYDYDVVYIGSGHGTFDGAMPLAAKGKRVAVIEADKVGGTCPNWGCNAKILLDAPVALQHTLRASNGIVSGDGKIDWAKNKAHKQAAIDVIPDALTSGMEGSGITMYYGAGSLVDAHTVKVNDEQLTAENIVLATGLRPRKLDVDGTELTHDSKDFMDLDEMPKELVIVGGGYIGVEFATMANAADANVTLVLHGDQALRGFHQPYVEQVLADLEARGVKILRNQEVKGFAEVDGGVEVALSDATLSADWVLDATGRQANVEDLGLENLGIQASDKGIEVNEYLQTAVPSIYASGDVIDKEQPKLTPTAQFESQYLMHRFAGESDAAIDYPVIATNVFTTPRIAQAGVTVEAAQADPDTYTIQENDHNGNWYRAVDYEQDAKITLIFNQDKQLVGATEISERAEDTINALLPAIEFGYTPEQLERLVYIFPAIAFDAMTQL</sequence>
<feature type="binding site" evidence="4">
    <location>
        <begin position="172"/>
        <end position="179"/>
    </location>
    <ligand>
        <name>NAD(+)</name>
        <dbReference type="ChEBI" id="CHEBI:57540"/>
    </ligand>
</feature>
<name>A0A0R2JHN3_9LACO</name>
<dbReference type="Gene3D" id="3.50.50.60">
    <property type="entry name" value="FAD/NAD(P)-binding domain"/>
    <property type="match status" value="1"/>
</dbReference>
<dbReference type="OrthoDB" id="9800167at2"/>
<feature type="domain" description="FAD/NAD(P)-binding" evidence="7">
    <location>
        <begin position="6"/>
        <end position="313"/>
    </location>
</feature>
<dbReference type="PRINTS" id="PR00411">
    <property type="entry name" value="PNDRDTASEI"/>
</dbReference>
<evidence type="ECO:0000256" key="1">
    <source>
        <dbReference type="ARBA" id="ARBA00007532"/>
    </source>
</evidence>
<feature type="disulfide bond" description="Redox-active" evidence="5">
    <location>
        <begin position="43"/>
        <end position="48"/>
    </location>
</feature>
<dbReference type="PANTHER" id="PTHR43014">
    <property type="entry name" value="MERCURIC REDUCTASE"/>
    <property type="match status" value="1"/>
</dbReference>
<feature type="binding site" evidence="4">
    <location>
        <position position="51"/>
    </location>
    <ligand>
        <name>FAD</name>
        <dbReference type="ChEBI" id="CHEBI:57692"/>
    </ligand>
</feature>
<dbReference type="SUPFAM" id="SSF51905">
    <property type="entry name" value="FAD/NAD(P)-binding domain"/>
    <property type="match status" value="1"/>
</dbReference>
<dbReference type="Pfam" id="PF07992">
    <property type="entry name" value="Pyr_redox_2"/>
    <property type="match status" value="1"/>
</dbReference>